<proteinExistence type="predicted"/>
<dbReference type="Pfam" id="PF22564">
    <property type="entry name" value="HAAS"/>
    <property type="match status" value="1"/>
</dbReference>
<reference evidence="3" key="1">
    <citation type="submission" date="2016-10" db="EMBL/GenBank/DDBJ databases">
        <authorList>
            <person name="Varghese N."/>
            <person name="Submissions S."/>
        </authorList>
    </citation>
    <scope>NUCLEOTIDE SEQUENCE [LARGE SCALE GENOMIC DNA]</scope>
    <source>
        <strain evidence="3">DSM 45962</strain>
    </source>
</reference>
<dbReference type="RefSeq" id="WP_091558437.1">
    <property type="nucleotide sequence ID" value="NZ_BNAC01000004.1"/>
</dbReference>
<keyword evidence="3" id="KW-1185">Reference proteome</keyword>
<keyword evidence="1" id="KW-0812">Transmembrane</keyword>
<sequence length="170" mass="18097">MNAETAPALARYRQELIVALRLKDVPGDRIGEAVAEVESHVADTGEDPVAAFGPAKEYARTLATGQRRDPWWSTAITLASAGTAGWLVAQGALAQLLGEEYRGLAGWVWVLVGLVVGIPAAVRVQRRSSRVRDPRTGADMVPSSPWGVVVLVAIPVVLVLAAWGLILVTR</sequence>
<keyword evidence="1" id="KW-1133">Transmembrane helix</keyword>
<organism evidence="2 3">
    <name type="scientific">Klenkia taihuensis</name>
    <dbReference type="NCBI Taxonomy" id="1225127"/>
    <lineage>
        <taxon>Bacteria</taxon>
        <taxon>Bacillati</taxon>
        <taxon>Actinomycetota</taxon>
        <taxon>Actinomycetes</taxon>
        <taxon>Geodermatophilales</taxon>
        <taxon>Geodermatophilaceae</taxon>
        <taxon>Klenkia</taxon>
    </lineage>
</organism>
<dbReference type="AlphaFoldDB" id="A0A1I1PD44"/>
<gene>
    <name evidence="2" type="ORF">SAMN05661030_2420</name>
</gene>
<evidence type="ECO:0000313" key="2">
    <source>
        <dbReference type="EMBL" id="SFD04913.1"/>
    </source>
</evidence>
<dbReference type="OrthoDB" id="5192631at2"/>
<dbReference type="Proteomes" id="UP000199022">
    <property type="component" value="Unassembled WGS sequence"/>
</dbReference>
<protein>
    <submittedName>
        <fullName evidence="2">Uncharacterized protein</fullName>
    </submittedName>
</protein>
<dbReference type="STRING" id="1225127.SAMN05661030_2420"/>
<accession>A0A1I1PD44</accession>
<keyword evidence="1" id="KW-0472">Membrane</keyword>
<dbReference type="EMBL" id="FOMD01000002">
    <property type="protein sequence ID" value="SFD04913.1"/>
    <property type="molecule type" value="Genomic_DNA"/>
</dbReference>
<feature type="transmembrane region" description="Helical" evidence="1">
    <location>
        <begin position="104"/>
        <end position="124"/>
    </location>
</feature>
<feature type="transmembrane region" description="Helical" evidence="1">
    <location>
        <begin position="145"/>
        <end position="168"/>
    </location>
</feature>
<evidence type="ECO:0000256" key="1">
    <source>
        <dbReference type="SAM" id="Phobius"/>
    </source>
</evidence>
<evidence type="ECO:0000313" key="3">
    <source>
        <dbReference type="Proteomes" id="UP000199022"/>
    </source>
</evidence>
<name>A0A1I1PD44_9ACTN</name>
<feature type="transmembrane region" description="Helical" evidence="1">
    <location>
        <begin position="75"/>
        <end position="98"/>
    </location>
</feature>